<feature type="domain" description="Helicase ATP-binding" evidence="13">
    <location>
        <begin position="11"/>
        <end position="292"/>
    </location>
</feature>
<dbReference type="InterPro" id="IPR014013">
    <property type="entry name" value="Helic_SF1/SF2_ATP-bd_DinG/Rad3"/>
</dbReference>
<sequence>MNPPSVRDLLRAAVAAVGGSERAGQVQMAEAVADALESGEHLLVQAGTGTGKSLAYLVPALRSGKRVVIATATLALQRQLVERDLPRTVKALAPLLGREPGYATLKGRHNYLCLHRVFEGPPDDQGALFEALSTTLSTTQPATQLGRDVLRLREWAQDTETGDRDDLSPGVGDRAWGQVSVSARECLGAARCPYGDDCFAELAREQARLADIVVTNHALLALDAIGGVSVLPEHDVVIVDEAHELVSRVTTAATAELGPGPAERAVQRCARLVDEAVVDGFQAAVEDFVAALHTARPGRITQLDAAADGALGKALWALRDAARRVISELSGAGGVTEEDAARRQALAGVESIFETAGRVLAESEHDVAWIEPSDRYGPVLRVAPLLVSGLLRDKLFSVGRTVVITSATLKLGGDFDTVARSIGLHPAGRLDRPRPVAGSPAGAHVGDRASDGQPGAGTAGEADPEEDQDLPLWRAIDVGSPFDYRRQGILYVARHLPAPGRDGMHPAVLDELAELMQAAGGRTLGLFSSMRAARAAAEALRGRLDLPIACQGEDSLPELLRRFTGDARTCLFGTLSLWQGVDVPGPACQLVVIDRIPFPRPDDPLMSARQQEVDARGGNGFLAVAASHAALLLAQGAGRLIRSTSDRGVVAVLDSRLATARYAGFLRSSLPDFWYTTDPVRVRRSLAAIDASAPPVG</sequence>
<keyword evidence="15" id="KW-1185">Reference proteome</keyword>
<comment type="catalytic activity">
    <reaction evidence="8">
        <text>ATP + H2O = ADP + phosphate + H(+)</text>
        <dbReference type="Rhea" id="RHEA:13065"/>
        <dbReference type="ChEBI" id="CHEBI:15377"/>
        <dbReference type="ChEBI" id="CHEBI:15378"/>
        <dbReference type="ChEBI" id="CHEBI:30616"/>
        <dbReference type="ChEBI" id="CHEBI:43474"/>
        <dbReference type="ChEBI" id="CHEBI:456216"/>
        <dbReference type="EC" id="5.6.2.3"/>
    </reaction>
</comment>
<feature type="domain" description="Helicase ATP-binding" evidence="12">
    <location>
        <begin position="33"/>
        <end position="255"/>
    </location>
</feature>
<dbReference type="PROSITE" id="PS51192">
    <property type="entry name" value="HELICASE_ATP_BIND_1"/>
    <property type="match status" value="1"/>
</dbReference>
<dbReference type="EMBL" id="LAXD01000001">
    <property type="protein sequence ID" value="KWW99767.1"/>
    <property type="molecule type" value="Genomic_DNA"/>
</dbReference>
<dbReference type="Gene3D" id="3.40.50.300">
    <property type="entry name" value="P-loop containing nucleotide triphosphate hydrolases"/>
    <property type="match status" value="2"/>
</dbReference>
<dbReference type="InterPro" id="IPR014001">
    <property type="entry name" value="Helicase_ATP-bd"/>
</dbReference>
<evidence type="ECO:0000259" key="13">
    <source>
        <dbReference type="PROSITE" id="PS51193"/>
    </source>
</evidence>
<dbReference type="AlphaFoldDB" id="A0A132MPH5"/>
<evidence type="ECO:0000256" key="2">
    <source>
        <dbReference type="ARBA" id="ARBA00022741"/>
    </source>
</evidence>
<dbReference type="Pfam" id="PF00270">
    <property type="entry name" value="DEAD"/>
    <property type="match status" value="1"/>
</dbReference>
<dbReference type="EC" id="5.6.2.3" evidence="7"/>
<evidence type="ECO:0000256" key="6">
    <source>
        <dbReference type="ARBA" id="ARBA00038058"/>
    </source>
</evidence>
<evidence type="ECO:0000259" key="12">
    <source>
        <dbReference type="PROSITE" id="PS51192"/>
    </source>
</evidence>
<evidence type="ECO:0000313" key="14">
    <source>
        <dbReference type="EMBL" id="KWW99767.1"/>
    </source>
</evidence>
<comment type="cofactor">
    <cofactor evidence="1">
        <name>[4Fe-4S] cluster</name>
        <dbReference type="ChEBI" id="CHEBI:49883"/>
    </cofactor>
</comment>
<dbReference type="PANTHER" id="PTHR11472">
    <property type="entry name" value="DNA REPAIR DEAD HELICASE RAD3/XP-D SUBFAMILY MEMBER"/>
    <property type="match status" value="1"/>
</dbReference>
<comment type="caution">
    <text evidence="14">The sequence shown here is derived from an EMBL/GenBank/DDBJ whole genome shotgun (WGS) entry which is preliminary data.</text>
</comment>
<accession>A0A132MPH5</accession>
<comment type="similarity">
    <text evidence="6">Belongs to the helicase family. DinG subfamily.</text>
</comment>
<dbReference type="FunFam" id="3.40.50.300:FF:000437">
    <property type="entry name" value="ATP-dependent DNA helicase DinG"/>
    <property type="match status" value="1"/>
</dbReference>
<gene>
    <name evidence="14" type="ORF">LI90_1406</name>
</gene>
<dbReference type="SMART" id="SM00487">
    <property type="entry name" value="DEXDc"/>
    <property type="match status" value="1"/>
</dbReference>
<keyword evidence="5" id="KW-0067">ATP-binding</keyword>
<evidence type="ECO:0000256" key="10">
    <source>
        <dbReference type="ARBA" id="ARBA00079061"/>
    </source>
</evidence>
<feature type="region of interest" description="Disordered" evidence="11">
    <location>
        <begin position="426"/>
        <end position="468"/>
    </location>
</feature>
<dbReference type="GO" id="GO:0006139">
    <property type="term" value="P:nucleobase-containing compound metabolic process"/>
    <property type="evidence" value="ECO:0007669"/>
    <property type="project" value="InterPro"/>
</dbReference>
<dbReference type="SMART" id="SM00491">
    <property type="entry name" value="HELICc2"/>
    <property type="match status" value="1"/>
</dbReference>
<dbReference type="GO" id="GO:0043139">
    <property type="term" value="F:5'-3' DNA helicase activity"/>
    <property type="evidence" value="ECO:0007669"/>
    <property type="project" value="UniProtKB-EC"/>
</dbReference>
<dbReference type="Proteomes" id="UP000070188">
    <property type="component" value="Unassembled WGS sequence"/>
</dbReference>
<reference evidence="15" key="1">
    <citation type="submission" date="2015-04" db="EMBL/GenBank/DDBJ databases">
        <title>Physiological reanalysis, assessment of diazotrophy, and genome sequences of multiple isolates of Streptomyces thermoautotrophicus.</title>
        <authorList>
            <person name="MacKellar D.C."/>
            <person name="Lieber L."/>
            <person name="Norman J."/>
            <person name="Bolger A."/>
            <person name="Tobin C."/>
            <person name="Murray J.W."/>
            <person name="Chang R."/>
            <person name="Ford T."/>
            <person name="Nguyen P.Q."/>
            <person name="Woodward J."/>
            <person name="Permingeat H."/>
            <person name="Joshi N.S."/>
            <person name="Silver P.A."/>
            <person name="Usadel B."/>
            <person name="Rutherford A.W."/>
            <person name="Friesen M."/>
            <person name="Prell J."/>
        </authorList>
    </citation>
    <scope>NUCLEOTIDE SEQUENCE [LARGE SCALE GENOMIC DNA]</scope>
    <source>
        <strain evidence="15">H1</strain>
    </source>
</reference>
<evidence type="ECO:0000256" key="8">
    <source>
        <dbReference type="ARBA" id="ARBA00048954"/>
    </source>
</evidence>
<dbReference type="STRING" id="1469144.LI90_1406"/>
<evidence type="ECO:0000313" key="15">
    <source>
        <dbReference type="Proteomes" id="UP000070188"/>
    </source>
</evidence>
<dbReference type="GO" id="GO:0016818">
    <property type="term" value="F:hydrolase activity, acting on acid anhydrides, in phosphorus-containing anhydrides"/>
    <property type="evidence" value="ECO:0007669"/>
    <property type="project" value="InterPro"/>
</dbReference>
<evidence type="ECO:0000256" key="7">
    <source>
        <dbReference type="ARBA" id="ARBA00044969"/>
    </source>
</evidence>
<dbReference type="SUPFAM" id="SSF52540">
    <property type="entry name" value="P-loop containing nucleoside triphosphate hydrolases"/>
    <property type="match status" value="1"/>
</dbReference>
<keyword evidence="2" id="KW-0547">Nucleotide-binding</keyword>
<dbReference type="InterPro" id="IPR045028">
    <property type="entry name" value="DinG/Rad3-like"/>
</dbReference>
<dbReference type="GO" id="GO:0003676">
    <property type="term" value="F:nucleic acid binding"/>
    <property type="evidence" value="ECO:0007669"/>
    <property type="project" value="InterPro"/>
</dbReference>
<dbReference type="PROSITE" id="PS51193">
    <property type="entry name" value="HELICASE_ATP_BIND_2"/>
    <property type="match status" value="1"/>
</dbReference>
<keyword evidence="4 14" id="KW-0347">Helicase</keyword>
<dbReference type="GO" id="GO:0005524">
    <property type="term" value="F:ATP binding"/>
    <property type="evidence" value="ECO:0007669"/>
    <property type="project" value="UniProtKB-KW"/>
</dbReference>
<dbReference type="PANTHER" id="PTHR11472:SF34">
    <property type="entry name" value="REGULATOR OF TELOMERE ELONGATION HELICASE 1"/>
    <property type="match status" value="1"/>
</dbReference>
<evidence type="ECO:0000256" key="5">
    <source>
        <dbReference type="ARBA" id="ARBA00022840"/>
    </source>
</evidence>
<dbReference type="InterPro" id="IPR006555">
    <property type="entry name" value="ATP-dep_Helicase_C"/>
</dbReference>
<evidence type="ECO:0000256" key="9">
    <source>
        <dbReference type="ARBA" id="ARBA00073590"/>
    </source>
</evidence>
<dbReference type="RefSeq" id="WP_066885646.1">
    <property type="nucleotide sequence ID" value="NZ_LAXD01000001.1"/>
</dbReference>
<evidence type="ECO:0000256" key="1">
    <source>
        <dbReference type="ARBA" id="ARBA00001966"/>
    </source>
</evidence>
<dbReference type="InterPro" id="IPR027417">
    <property type="entry name" value="P-loop_NTPase"/>
</dbReference>
<evidence type="ECO:0000256" key="4">
    <source>
        <dbReference type="ARBA" id="ARBA00022806"/>
    </source>
</evidence>
<name>A0A132MPH5_9ACTN</name>
<protein>
    <recommendedName>
        <fullName evidence="9">ATP-dependent helicase DinG</fullName>
        <ecNumber evidence="7">5.6.2.3</ecNumber>
    </recommendedName>
    <alternativeName>
        <fullName evidence="10">DNA 5'-3' helicase DinG</fullName>
    </alternativeName>
</protein>
<organism evidence="14 15">
    <name type="scientific">Carbonactinospora thermoautotrophica</name>
    <dbReference type="NCBI Taxonomy" id="1469144"/>
    <lineage>
        <taxon>Bacteria</taxon>
        <taxon>Bacillati</taxon>
        <taxon>Actinomycetota</taxon>
        <taxon>Actinomycetes</taxon>
        <taxon>Kitasatosporales</taxon>
        <taxon>Carbonactinosporaceae</taxon>
        <taxon>Carbonactinospora</taxon>
    </lineage>
</organism>
<dbReference type="PATRIC" id="fig|1469144.10.peg.1545"/>
<keyword evidence="3" id="KW-0378">Hydrolase</keyword>
<evidence type="ECO:0000256" key="3">
    <source>
        <dbReference type="ARBA" id="ARBA00022801"/>
    </source>
</evidence>
<proteinExistence type="inferred from homology"/>
<evidence type="ECO:0000256" key="11">
    <source>
        <dbReference type="SAM" id="MobiDB-lite"/>
    </source>
</evidence>
<dbReference type="OrthoDB" id="9805194at2"/>
<dbReference type="Pfam" id="PF13307">
    <property type="entry name" value="Helicase_C_2"/>
    <property type="match status" value="1"/>
</dbReference>
<dbReference type="InterPro" id="IPR011545">
    <property type="entry name" value="DEAD/DEAH_box_helicase_dom"/>
</dbReference>